<dbReference type="InterPro" id="IPR044992">
    <property type="entry name" value="ChyE-like"/>
</dbReference>
<dbReference type="GeneID" id="37079722"/>
<organism evidence="1 2">
    <name type="scientific">Aspergillus saccharolyticus JOP 1030-1</name>
    <dbReference type="NCBI Taxonomy" id="1450539"/>
    <lineage>
        <taxon>Eukaryota</taxon>
        <taxon>Fungi</taxon>
        <taxon>Dikarya</taxon>
        <taxon>Ascomycota</taxon>
        <taxon>Pezizomycotina</taxon>
        <taxon>Eurotiomycetes</taxon>
        <taxon>Eurotiomycetidae</taxon>
        <taxon>Eurotiales</taxon>
        <taxon>Aspergillaceae</taxon>
        <taxon>Aspergillus</taxon>
        <taxon>Aspergillus subgen. Circumdati</taxon>
    </lineage>
</organism>
<gene>
    <name evidence="1" type="ORF">BP01DRAFT_396957</name>
</gene>
<evidence type="ECO:0000313" key="2">
    <source>
        <dbReference type="Proteomes" id="UP000248349"/>
    </source>
</evidence>
<dbReference type="AlphaFoldDB" id="A0A318ZPY6"/>
<dbReference type="STRING" id="1450539.A0A318ZPY6"/>
<keyword evidence="2" id="KW-1185">Reference proteome</keyword>
<dbReference type="PANTHER" id="PTHR42695:SF6">
    <property type="entry name" value="GLUTAMINE AMIDOTRANSFERASE DOMAIN-CONTAINING PROTEIN"/>
    <property type="match status" value="1"/>
</dbReference>
<dbReference type="EMBL" id="KZ821227">
    <property type="protein sequence ID" value="PYH46483.1"/>
    <property type="molecule type" value="Genomic_DNA"/>
</dbReference>
<dbReference type="Proteomes" id="UP000248349">
    <property type="component" value="Unassembled WGS sequence"/>
</dbReference>
<dbReference type="GO" id="GO:0005829">
    <property type="term" value="C:cytosol"/>
    <property type="evidence" value="ECO:0007669"/>
    <property type="project" value="TreeGrafter"/>
</dbReference>
<dbReference type="OrthoDB" id="1669814at2759"/>
<dbReference type="CDD" id="cd01741">
    <property type="entry name" value="GATase1_1"/>
    <property type="match status" value="1"/>
</dbReference>
<dbReference type="PANTHER" id="PTHR42695">
    <property type="entry name" value="GLUTAMINE AMIDOTRANSFERASE YLR126C-RELATED"/>
    <property type="match status" value="1"/>
</dbReference>
<dbReference type="GO" id="GO:0005634">
    <property type="term" value="C:nucleus"/>
    <property type="evidence" value="ECO:0007669"/>
    <property type="project" value="TreeGrafter"/>
</dbReference>
<proteinExistence type="predicted"/>
<keyword evidence="1" id="KW-0315">Glutamine amidotransferase</keyword>
<dbReference type="GO" id="GO:0016740">
    <property type="term" value="F:transferase activity"/>
    <property type="evidence" value="ECO:0007669"/>
    <property type="project" value="UniProtKB-KW"/>
</dbReference>
<dbReference type="RefSeq" id="XP_025432465.1">
    <property type="nucleotide sequence ID" value="XM_025578493.1"/>
</dbReference>
<dbReference type="SUPFAM" id="SSF52317">
    <property type="entry name" value="Class I glutamine amidotransferase-like"/>
    <property type="match status" value="1"/>
</dbReference>
<name>A0A318ZPY6_9EURO</name>
<protein>
    <submittedName>
        <fullName evidence="1">Class I glutamine amidotransferase-like protein</fullName>
    </submittedName>
</protein>
<accession>A0A318ZPY6</accession>
<keyword evidence="1" id="KW-0808">Transferase</keyword>
<dbReference type="InterPro" id="IPR029062">
    <property type="entry name" value="Class_I_gatase-like"/>
</dbReference>
<dbReference type="Gene3D" id="3.40.50.880">
    <property type="match status" value="1"/>
</dbReference>
<sequence>MTPPTKHLHIAILDTDVPVPTVYARRGLYSSQFRHLLRAAAATINNADYEIHTTAFDVVGGELPAYGSLYTTKSPETTDAVNPLSYPITGILITGSSAAAYATTLYPWIDPLTEFLRTVHAQYPAVRVFGSCFGHQLIARALLSSNPPKTDHVWDDGREAGPYVAVEPAPGGREVGLKTVTLFPEFVGRFPEAFARRRWEMQMIHGDHVRILRPLPQDWCVIGRSEECAVQGLYWPGQVLSYQGHFEFDAEVNRETCLEFARRENWSGEDVGRWVQAIGDGTQRNDAEGAAEVVEIPISHR</sequence>
<reference evidence="1 2" key="1">
    <citation type="submission" date="2016-12" db="EMBL/GenBank/DDBJ databases">
        <title>The genomes of Aspergillus section Nigri reveals drivers in fungal speciation.</title>
        <authorList>
            <consortium name="DOE Joint Genome Institute"/>
            <person name="Vesth T.C."/>
            <person name="Nybo J."/>
            <person name="Theobald S."/>
            <person name="Brandl J."/>
            <person name="Frisvad J.C."/>
            <person name="Nielsen K.F."/>
            <person name="Lyhne E.K."/>
            <person name="Kogle M.E."/>
            <person name="Kuo A."/>
            <person name="Riley R."/>
            <person name="Clum A."/>
            <person name="Nolan M."/>
            <person name="Lipzen A."/>
            <person name="Salamov A."/>
            <person name="Henrissat B."/>
            <person name="Wiebenga A."/>
            <person name="De Vries R.P."/>
            <person name="Grigoriev I.V."/>
            <person name="Mortensen U.H."/>
            <person name="Andersen M.R."/>
            <person name="Baker S.E."/>
        </authorList>
    </citation>
    <scope>NUCLEOTIDE SEQUENCE [LARGE SCALE GENOMIC DNA]</scope>
    <source>
        <strain evidence="1 2">JOP 1030-1</strain>
    </source>
</reference>
<evidence type="ECO:0000313" key="1">
    <source>
        <dbReference type="EMBL" id="PYH46483.1"/>
    </source>
</evidence>